<comment type="caution">
    <text evidence="2">The sequence shown here is derived from an EMBL/GenBank/DDBJ whole genome shotgun (WGS) entry which is preliminary data.</text>
</comment>
<dbReference type="AlphaFoldDB" id="A0A235BWD6"/>
<proteinExistence type="predicted"/>
<gene>
    <name evidence="2" type="ORF">CH330_02630</name>
</gene>
<dbReference type="Proteomes" id="UP000215559">
    <property type="component" value="Unassembled WGS sequence"/>
</dbReference>
<accession>A0A235BWD6</accession>
<dbReference type="EMBL" id="NOZP01000047">
    <property type="protein sequence ID" value="OYD16514.1"/>
    <property type="molecule type" value="Genomic_DNA"/>
</dbReference>
<protein>
    <recommendedName>
        <fullName evidence="1">FlgD/Vpr Ig-like domain-containing protein</fullName>
    </recommendedName>
</protein>
<dbReference type="Pfam" id="PF13860">
    <property type="entry name" value="FlgD_ig"/>
    <property type="match status" value="1"/>
</dbReference>
<dbReference type="Gene3D" id="2.60.40.4070">
    <property type="match status" value="1"/>
</dbReference>
<organism evidence="2 3">
    <name type="scientific">candidate division WOR-3 bacterium JGI_Cruoil_03_51_56</name>
    <dbReference type="NCBI Taxonomy" id="1973747"/>
    <lineage>
        <taxon>Bacteria</taxon>
        <taxon>Bacteria division WOR-3</taxon>
    </lineage>
</organism>
<reference evidence="2 3" key="1">
    <citation type="submission" date="2017-07" db="EMBL/GenBank/DDBJ databases">
        <title>Recovery of genomes from metagenomes via a dereplication, aggregation, and scoring strategy.</title>
        <authorList>
            <person name="Sieber C.M."/>
            <person name="Probst A.J."/>
            <person name="Sharrar A."/>
            <person name="Thomas B.C."/>
            <person name="Hess M."/>
            <person name="Tringe S.G."/>
            <person name="Banfield J.F."/>
        </authorList>
    </citation>
    <scope>NUCLEOTIDE SEQUENCE [LARGE SCALE GENOMIC DNA]</scope>
    <source>
        <strain evidence="2">JGI_Cruoil_03_51_56</strain>
    </source>
</reference>
<sequence length="146" mass="16352">MGRVRLNQDCEVILDIAKLAGEYAAVAELKLYQCYPYRQSKGGGSQGEPVTFSRHEVSLGLPSPTPFQNHTQISYSVLTTRPVNLKIYDVQGRMVKVLTSGMHKPGSYTLRWDGTDCHGKRVPAGAYFYRLKSNVMSQTRKVILAR</sequence>
<evidence type="ECO:0000259" key="1">
    <source>
        <dbReference type="Pfam" id="PF13860"/>
    </source>
</evidence>
<dbReference type="InterPro" id="IPR025965">
    <property type="entry name" value="FlgD/Vpr_Ig-like"/>
</dbReference>
<feature type="domain" description="FlgD/Vpr Ig-like" evidence="1">
    <location>
        <begin position="83"/>
        <end position="132"/>
    </location>
</feature>
<dbReference type="NCBIfam" id="TIGR04183">
    <property type="entry name" value="Por_Secre_tail"/>
    <property type="match status" value="1"/>
</dbReference>
<evidence type="ECO:0000313" key="3">
    <source>
        <dbReference type="Proteomes" id="UP000215559"/>
    </source>
</evidence>
<evidence type="ECO:0000313" key="2">
    <source>
        <dbReference type="EMBL" id="OYD16514.1"/>
    </source>
</evidence>
<name>A0A235BWD6_UNCW3</name>
<dbReference type="InterPro" id="IPR026444">
    <property type="entry name" value="Secre_tail"/>
</dbReference>